<dbReference type="GO" id="GO:0005829">
    <property type="term" value="C:cytosol"/>
    <property type="evidence" value="ECO:0007669"/>
    <property type="project" value="TreeGrafter"/>
</dbReference>
<reference evidence="1 2" key="1">
    <citation type="submission" date="2019-03" db="EMBL/GenBank/DDBJ databases">
        <title>Genomic Encyclopedia of Type Strains, Phase IV (KMG-IV): sequencing the most valuable type-strain genomes for metagenomic binning, comparative biology and taxonomic classification.</title>
        <authorList>
            <person name="Goeker M."/>
        </authorList>
    </citation>
    <scope>NUCLEOTIDE SEQUENCE [LARGE SCALE GENOMIC DNA]</scope>
    <source>
        <strain evidence="1 2">DSM 45934</strain>
    </source>
</reference>
<sequence>MLVLLPPSETKAEGGSGPALDLAALSFPDLDPVREKLVSALVDLAADVPASLAALGLSERQSDEVRRNTELRQSPTVPALSRYTGVLYDALDVAGMKRAERGRAGGRLAVASALFGLVRPDDLVPSYRLSASSAVPGVGPLGALWRPALGPVLAGLDGLVVDLRSGPYAALAKIPDAVTVQVVSEQVGGRRQAVTHFNKAHKGKLARALATAPREPGNLAGIVRIATKAGLRLERTSDRGFELVV</sequence>
<gene>
    <name evidence="1" type="ORF">EV192_106309</name>
</gene>
<evidence type="ECO:0000313" key="2">
    <source>
        <dbReference type="Proteomes" id="UP000295680"/>
    </source>
</evidence>
<dbReference type="GO" id="GO:0033194">
    <property type="term" value="P:response to hydroperoxide"/>
    <property type="evidence" value="ECO:0007669"/>
    <property type="project" value="TreeGrafter"/>
</dbReference>
<dbReference type="Pfam" id="PF03883">
    <property type="entry name" value="H2O2_YaaD"/>
    <property type="match status" value="1"/>
</dbReference>
<keyword evidence="2" id="KW-1185">Reference proteome</keyword>
<dbReference type="Proteomes" id="UP000295680">
    <property type="component" value="Unassembled WGS sequence"/>
</dbReference>
<organism evidence="1 2">
    <name type="scientific">Actinocrispum wychmicini</name>
    <dbReference type="NCBI Taxonomy" id="1213861"/>
    <lineage>
        <taxon>Bacteria</taxon>
        <taxon>Bacillati</taxon>
        <taxon>Actinomycetota</taxon>
        <taxon>Actinomycetes</taxon>
        <taxon>Pseudonocardiales</taxon>
        <taxon>Pseudonocardiaceae</taxon>
        <taxon>Actinocrispum</taxon>
    </lineage>
</organism>
<proteinExistence type="predicted"/>
<dbReference type="PANTHER" id="PTHR30283">
    <property type="entry name" value="PEROXIDE STRESS RESPONSE PROTEIN YAAA"/>
    <property type="match status" value="1"/>
</dbReference>
<dbReference type="OrthoDB" id="3210767at2"/>
<comment type="caution">
    <text evidence="1">The sequence shown here is derived from an EMBL/GenBank/DDBJ whole genome shotgun (WGS) entry which is preliminary data.</text>
</comment>
<dbReference type="PANTHER" id="PTHR30283:SF4">
    <property type="entry name" value="PEROXIDE STRESS RESISTANCE PROTEIN YAAA"/>
    <property type="match status" value="1"/>
</dbReference>
<accession>A0A4R2JD44</accession>
<dbReference type="NCBIfam" id="NF002544">
    <property type="entry name" value="PRK02101.2-1"/>
    <property type="match status" value="1"/>
</dbReference>
<dbReference type="EMBL" id="SLWS01000006">
    <property type="protein sequence ID" value="TCO56834.1"/>
    <property type="molecule type" value="Genomic_DNA"/>
</dbReference>
<evidence type="ECO:0008006" key="3">
    <source>
        <dbReference type="Google" id="ProtNLM"/>
    </source>
</evidence>
<dbReference type="InterPro" id="IPR005583">
    <property type="entry name" value="YaaA"/>
</dbReference>
<dbReference type="AlphaFoldDB" id="A0A4R2JD44"/>
<name>A0A4R2JD44_9PSEU</name>
<dbReference type="RefSeq" id="WP_132120416.1">
    <property type="nucleotide sequence ID" value="NZ_SLWS01000006.1"/>
</dbReference>
<evidence type="ECO:0000313" key="1">
    <source>
        <dbReference type="EMBL" id="TCO56834.1"/>
    </source>
</evidence>
<protein>
    <recommendedName>
        <fullName evidence="3">Peroxide stress protein YaaA</fullName>
    </recommendedName>
</protein>